<evidence type="ECO:0000256" key="1">
    <source>
        <dbReference type="ARBA" id="ARBA00005194"/>
    </source>
</evidence>
<accession>A0A1Y1WZ97</accession>
<dbReference type="GO" id="GO:0030497">
    <property type="term" value="P:fatty acid elongation"/>
    <property type="evidence" value="ECO:0007669"/>
    <property type="project" value="EnsemblFungi"/>
</dbReference>
<dbReference type="OrthoDB" id="5545019at2759"/>
<organism evidence="9 10">
    <name type="scientific">Anaeromyces robustus</name>
    <dbReference type="NCBI Taxonomy" id="1754192"/>
    <lineage>
        <taxon>Eukaryota</taxon>
        <taxon>Fungi</taxon>
        <taxon>Fungi incertae sedis</taxon>
        <taxon>Chytridiomycota</taxon>
        <taxon>Chytridiomycota incertae sedis</taxon>
        <taxon>Neocallimastigomycetes</taxon>
        <taxon>Neocallimastigales</taxon>
        <taxon>Neocallimastigaceae</taxon>
        <taxon>Anaeromyces</taxon>
    </lineage>
</organism>
<proteinExistence type="inferred from homology"/>
<dbReference type="EMBL" id="MCFG01000200">
    <property type="protein sequence ID" value="ORX78715.1"/>
    <property type="molecule type" value="Genomic_DNA"/>
</dbReference>
<evidence type="ECO:0000256" key="3">
    <source>
        <dbReference type="ARBA" id="ARBA00022832"/>
    </source>
</evidence>
<dbReference type="PRINTS" id="PR00081">
    <property type="entry name" value="GDHRDH"/>
</dbReference>
<evidence type="ECO:0000256" key="5">
    <source>
        <dbReference type="ARBA" id="ARBA00023002"/>
    </source>
</evidence>
<dbReference type="PIRSF" id="PIRSF000126">
    <property type="entry name" value="11-beta-HSD1"/>
    <property type="match status" value="1"/>
</dbReference>
<keyword evidence="10" id="KW-1185">Reference proteome</keyword>
<dbReference type="InterPro" id="IPR036291">
    <property type="entry name" value="NAD(P)-bd_dom_sf"/>
</dbReference>
<reference evidence="9 10" key="1">
    <citation type="submission" date="2016-08" db="EMBL/GenBank/DDBJ databases">
        <title>A Parts List for Fungal Cellulosomes Revealed by Comparative Genomics.</title>
        <authorList>
            <consortium name="DOE Joint Genome Institute"/>
            <person name="Haitjema C.H."/>
            <person name="Gilmore S.P."/>
            <person name="Henske J.K."/>
            <person name="Solomon K.V."/>
            <person name="De Groot R."/>
            <person name="Kuo A."/>
            <person name="Mondo S.J."/>
            <person name="Salamov A.A."/>
            <person name="Labutti K."/>
            <person name="Zhao Z."/>
            <person name="Chiniquy J."/>
            <person name="Barry K."/>
            <person name="Brewer H.M."/>
            <person name="Purvine S.O."/>
            <person name="Wright A.T."/>
            <person name="Boxma B."/>
            <person name="Van Alen T."/>
            <person name="Hackstein J.H."/>
            <person name="Baker S.E."/>
            <person name="Grigoriev I.V."/>
            <person name="O'Malley M.A."/>
        </authorList>
    </citation>
    <scope>NUCLEOTIDE SEQUENCE [LARGE SCALE GENOMIC DNA]</scope>
    <source>
        <strain evidence="9 10">S4</strain>
    </source>
</reference>
<sequence length="317" mass="34861">MACCCGCIICILGIITLSKLLIQLGTIVYQQFIQKPTDLKKFGAKEGSWALITGASDGIGRQFANEFGKAGFNLLLVSRTKSKLDDVAKDIESKYPDIKTQVIAIDFSNATETDYKNLESVCENLDVSVLVNNVGTNHSFPTPFAEEKPELLEAICTVNNTTAVKITRMLLPKMIANKKGLVLNMGSFSGMLPTPLLTTYSSTKAFLITWTKCLASELEGTGVHVQLFNTYFVTTNMSKIRRATALIPTAEDYVKSAMKAIGKTHVSAPYLTHALAEFAINLCPEPIAVMINHNMNKNTRVRALRKQERLAKEAKKQ</sequence>
<dbReference type="Pfam" id="PF00106">
    <property type="entry name" value="adh_short"/>
    <property type="match status" value="1"/>
</dbReference>
<dbReference type="PANTHER" id="PTHR43086:SF2">
    <property type="entry name" value="HYDROXYSTEROID DEHYDROGENASE-LIKE PROTEIN 1"/>
    <property type="match status" value="1"/>
</dbReference>
<comment type="caution">
    <text evidence="9">The sequence shown here is derived from an EMBL/GenBank/DDBJ whole genome shotgun (WGS) entry which is preliminary data.</text>
</comment>
<keyword evidence="4" id="KW-0521">NADP</keyword>
<dbReference type="PROSITE" id="PS00061">
    <property type="entry name" value="ADH_SHORT"/>
    <property type="match status" value="1"/>
</dbReference>
<dbReference type="GO" id="GO:0030148">
    <property type="term" value="P:sphingolipid biosynthetic process"/>
    <property type="evidence" value="ECO:0007669"/>
    <property type="project" value="EnsemblFungi"/>
</dbReference>
<evidence type="ECO:0000256" key="4">
    <source>
        <dbReference type="ARBA" id="ARBA00022857"/>
    </source>
</evidence>
<keyword evidence="3" id="KW-0276">Fatty acid metabolism</keyword>
<evidence type="ECO:0000256" key="8">
    <source>
        <dbReference type="RuleBase" id="RU000363"/>
    </source>
</evidence>
<keyword evidence="5" id="KW-0560">Oxidoreductase</keyword>
<dbReference type="PANTHER" id="PTHR43086">
    <property type="entry name" value="VERY-LONG-CHAIN 3-OXOOACYL-COA REDUCTASE"/>
    <property type="match status" value="1"/>
</dbReference>
<dbReference type="GO" id="GO:0045703">
    <property type="term" value="F:ketoreductase activity"/>
    <property type="evidence" value="ECO:0007669"/>
    <property type="project" value="EnsemblFungi"/>
</dbReference>
<dbReference type="GO" id="GO:0042761">
    <property type="term" value="P:very long-chain fatty acid biosynthetic process"/>
    <property type="evidence" value="ECO:0007669"/>
    <property type="project" value="EnsemblFungi"/>
</dbReference>
<evidence type="ECO:0000313" key="9">
    <source>
        <dbReference type="EMBL" id="ORX78715.1"/>
    </source>
</evidence>
<evidence type="ECO:0000313" key="10">
    <source>
        <dbReference type="Proteomes" id="UP000193944"/>
    </source>
</evidence>
<evidence type="ECO:0000256" key="7">
    <source>
        <dbReference type="ARBA" id="ARBA00023160"/>
    </source>
</evidence>
<gene>
    <name evidence="9" type="ORF">BCR32DRAFT_222473</name>
</gene>
<dbReference type="SUPFAM" id="SSF51735">
    <property type="entry name" value="NAD(P)-binding Rossmann-fold domains"/>
    <property type="match status" value="1"/>
</dbReference>
<reference evidence="9 10" key="2">
    <citation type="submission" date="2016-08" db="EMBL/GenBank/DDBJ databases">
        <title>Pervasive Adenine N6-methylation of Active Genes in Fungi.</title>
        <authorList>
            <consortium name="DOE Joint Genome Institute"/>
            <person name="Mondo S.J."/>
            <person name="Dannebaum R.O."/>
            <person name="Kuo R.C."/>
            <person name="Labutti K."/>
            <person name="Haridas S."/>
            <person name="Kuo A."/>
            <person name="Salamov A."/>
            <person name="Ahrendt S.R."/>
            <person name="Lipzen A."/>
            <person name="Sullivan W."/>
            <person name="Andreopoulos W.B."/>
            <person name="Clum A."/>
            <person name="Lindquist E."/>
            <person name="Daum C."/>
            <person name="Ramamoorthy G.K."/>
            <person name="Gryganskyi A."/>
            <person name="Culley D."/>
            <person name="Magnuson J.K."/>
            <person name="James T.Y."/>
            <person name="O'Malley M.A."/>
            <person name="Stajich J.E."/>
            <person name="Spatafora J.W."/>
            <person name="Visel A."/>
            <person name="Grigoriev I.V."/>
        </authorList>
    </citation>
    <scope>NUCLEOTIDE SEQUENCE [LARGE SCALE GENOMIC DNA]</scope>
    <source>
        <strain evidence="9 10">S4</strain>
    </source>
</reference>
<dbReference type="InterPro" id="IPR002347">
    <property type="entry name" value="SDR_fam"/>
</dbReference>
<protein>
    <submittedName>
        <fullName evidence="9">3-ketoacyl-CoA reductase</fullName>
    </submittedName>
</protein>
<keyword evidence="7" id="KW-0275">Fatty acid biosynthesis</keyword>
<dbReference type="AlphaFoldDB" id="A0A1Y1WZ97"/>
<dbReference type="GO" id="GO:0005789">
    <property type="term" value="C:endoplasmic reticulum membrane"/>
    <property type="evidence" value="ECO:0007669"/>
    <property type="project" value="EnsemblFungi"/>
</dbReference>
<dbReference type="STRING" id="1754192.A0A1Y1WZ97"/>
<keyword evidence="6" id="KW-0443">Lipid metabolism</keyword>
<keyword evidence="2" id="KW-0444">Lipid biosynthesis</keyword>
<evidence type="ECO:0000256" key="6">
    <source>
        <dbReference type="ARBA" id="ARBA00023098"/>
    </source>
</evidence>
<dbReference type="InterPro" id="IPR020904">
    <property type="entry name" value="Sc_DH/Rdtase_CS"/>
</dbReference>
<dbReference type="PRINTS" id="PR00080">
    <property type="entry name" value="SDRFAMILY"/>
</dbReference>
<dbReference type="CDD" id="cd05356">
    <property type="entry name" value="17beta-HSD1_like_SDR_c"/>
    <property type="match status" value="1"/>
</dbReference>
<evidence type="ECO:0000256" key="2">
    <source>
        <dbReference type="ARBA" id="ARBA00022516"/>
    </source>
</evidence>
<comment type="pathway">
    <text evidence="1">Lipid metabolism; fatty acid biosynthesis.</text>
</comment>
<name>A0A1Y1WZ97_9FUNG</name>
<comment type="similarity">
    <text evidence="8">Belongs to the short-chain dehydrogenases/reductases (SDR) family.</text>
</comment>
<dbReference type="Proteomes" id="UP000193944">
    <property type="component" value="Unassembled WGS sequence"/>
</dbReference>
<dbReference type="FunFam" id="3.40.50.720:FF:000137">
    <property type="entry name" value="Hydroxysteroid (17-beta) dehydrogenase 3"/>
    <property type="match status" value="1"/>
</dbReference>
<dbReference type="Gene3D" id="3.40.50.720">
    <property type="entry name" value="NAD(P)-binding Rossmann-like Domain"/>
    <property type="match status" value="1"/>
</dbReference>